<evidence type="ECO:0000256" key="7">
    <source>
        <dbReference type="ARBA" id="ARBA00022723"/>
    </source>
</evidence>
<evidence type="ECO:0000256" key="11">
    <source>
        <dbReference type="ARBA" id="ARBA00022960"/>
    </source>
</evidence>
<dbReference type="EMBL" id="DSEC01000132">
    <property type="protein sequence ID" value="HER43184.1"/>
    <property type="molecule type" value="Genomic_DNA"/>
</dbReference>
<dbReference type="GO" id="GO:0046872">
    <property type="term" value="F:metal ion binding"/>
    <property type="evidence" value="ECO:0007669"/>
    <property type="project" value="UniProtKB-KW"/>
</dbReference>
<keyword evidence="11" id="KW-0133">Cell shape</keyword>
<dbReference type="InterPro" id="IPR000291">
    <property type="entry name" value="D-Ala_lig_Van_CS"/>
</dbReference>
<evidence type="ECO:0000256" key="4">
    <source>
        <dbReference type="ARBA" id="ARBA00010871"/>
    </source>
</evidence>
<gene>
    <name evidence="17" type="ORF">ENO08_01845</name>
</gene>
<sequence>NKDRSKAIFRIEGVQTAEHVLVRRSDRSRDLRRLVEERLSLPVVVKPNDQGSSVGFAFVEESSGLEAAVETAASFCSDVIVERFVAGRELTVSILGGEALPLVEIIPEGGFYDYKRKYTKGASRYVAPAELDEEPARRLREQAVLAYEALCCRDYARVDFRLDAEDEPYCLEVNTLPGMTELSLVPMAARAAGIAFDELVERICMMAGGRAGKNPAR</sequence>
<evidence type="ECO:0000256" key="12">
    <source>
        <dbReference type="ARBA" id="ARBA00022984"/>
    </source>
</evidence>
<evidence type="ECO:0000256" key="13">
    <source>
        <dbReference type="ARBA" id="ARBA00023211"/>
    </source>
</evidence>
<evidence type="ECO:0000256" key="15">
    <source>
        <dbReference type="PROSITE-ProRule" id="PRU00409"/>
    </source>
</evidence>
<evidence type="ECO:0000313" key="17">
    <source>
        <dbReference type="EMBL" id="HER43184.1"/>
    </source>
</evidence>
<dbReference type="Proteomes" id="UP000886069">
    <property type="component" value="Unassembled WGS sequence"/>
</dbReference>
<evidence type="ECO:0000256" key="10">
    <source>
        <dbReference type="ARBA" id="ARBA00022842"/>
    </source>
</evidence>
<dbReference type="GO" id="GO:0005737">
    <property type="term" value="C:cytoplasm"/>
    <property type="evidence" value="ECO:0007669"/>
    <property type="project" value="UniProtKB-SubCell"/>
</dbReference>
<dbReference type="GO" id="GO:0005524">
    <property type="term" value="F:ATP binding"/>
    <property type="evidence" value="ECO:0007669"/>
    <property type="project" value="UniProtKB-UniRule"/>
</dbReference>
<dbReference type="PROSITE" id="PS00844">
    <property type="entry name" value="DALA_DALA_LIGASE_2"/>
    <property type="match status" value="1"/>
</dbReference>
<proteinExistence type="inferred from homology"/>
<evidence type="ECO:0000256" key="8">
    <source>
        <dbReference type="ARBA" id="ARBA00022741"/>
    </source>
</evidence>
<evidence type="ECO:0000256" key="5">
    <source>
        <dbReference type="ARBA" id="ARBA00022490"/>
    </source>
</evidence>
<accession>A0A7V2ATY6</accession>
<dbReference type="InterPro" id="IPR011095">
    <property type="entry name" value="Dala_Dala_lig_C"/>
</dbReference>
<keyword evidence="10" id="KW-0460">Magnesium</keyword>
<dbReference type="PANTHER" id="PTHR23132">
    <property type="entry name" value="D-ALANINE--D-ALANINE LIGASE"/>
    <property type="match status" value="1"/>
</dbReference>
<dbReference type="FunFam" id="3.30.470.20:FF:000008">
    <property type="entry name" value="D-alanine--D-alanine ligase"/>
    <property type="match status" value="1"/>
</dbReference>
<keyword evidence="12" id="KW-0573">Peptidoglycan synthesis</keyword>
<dbReference type="SUPFAM" id="SSF56059">
    <property type="entry name" value="Glutathione synthetase ATP-binding domain-like"/>
    <property type="match status" value="1"/>
</dbReference>
<keyword evidence="14" id="KW-0961">Cell wall biogenesis/degradation</keyword>
<keyword evidence="9 15" id="KW-0067">ATP-binding</keyword>
<dbReference type="Pfam" id="PF07478">
    <property type="entry name" value="Dala_Dala_lig_C"/>
    <property type="match status" value="1"/>
</dbReference>
<dbReference type="AlphaFoldDB" id="A0A7V2ATY6"/>
<evidence type="ECO:0000256" key="9">
    <source>
        <dbReference type="ARBA" id="ARBA00022840"/>
    </source>
</evidence>
<dbReference type="Gene3D" id="3.30.1490.20">
    <property type="entry name" value="ATP-grasp fold, A domain"/>
    <property type="match status" value="1"/>
</dbReference>
<keyword evidence="6" id="KW-0436">Ligase</keyword>
<comment type="subcellular location">
    <subcellularLocation>
        <location evidence="3">Cytoplasm</location>
    </subcellularLocation>
</comment>
<comment type="cofactor">
    <cofactor evidence="2">
        <name>Mg(2+)</name>
        <dbReference type="ChEBI" id="CHEBI:18420"/>
    </cofactor>
</comment>
<keyword evidence="5" id="KW-0963">Cytoplasm</keyword>
<name>A0A7V2ATY6_UNCEI</name>
<comment type="caution">
    <text evidence="17">The sequence shown here is derived from an EMBL/GenBank/DDBJ whole genome shotgun (WGS) entry which is preliminary data.</text>
</comment>
<evidence type="ECO:0000256" key="3">
    <source>
        <dbReference type="ARBA" id="ARBA00004496"/>
    </source>
</evidence>
<evidence type="ECO:0000259" key="16">
    <source>
        <dbReference type="PROSITE" id="PS50975"/>
    </source>
</evidence>
<dbReference type="InterPro" id="IPR013815">
    <property type="entry name" value="ATP_grasp_subdomain_1"/>
</dbReference>
<dbReference type="GO" id="GO:0009252">
    <property type="term" value="P:peptidoglycan biosynthetic process"/>
    <property type="evidence" value="ECO:0007669"/>
    <property type="project" value="UniProtKB-KW"/>
</dbReference>
<dbReference type="PROSITE" id="PS50975">
    <property type="entry name" value="ATP_GRASP"/>
    <property type="match status" value="1"/>
</dbReference>
<dbReference type="InterPro" id="IPR011761">
    <property type="entry name" value="ATP-grasp"/>
</dbReference>
<dbReference type="GO" id="GO:0071555">
    <property type="term" value="P:cell wall organization"/>
    <property type="evidence" value="ECO:0007669"/>
    <property type="project" value="UniProtKB-KW"/>
</dbReference>
<protein>
    <submittedName>
        <fullName evidence="17">ATP-grasp domain-containing protein</fullName>
    </submittedName>
</protein>
<dbReference type="GO" id="GO:0008360">
    <property type="term" value="P:regulation of cell shape"/>
    <property type="evidence" value="ECO:0007669"/>
    <property type="project" value="UniProtKB-KW"/>
</dbReference>
<reference evidence="17" key="1">
    <citation type="journal article" date="2020" name="mSystems">
        <title>Genome- and Community-Level Interaction Insights into Carbon Utilization and Element Cycling Functions of Hydrothermarchaeota in Hydrothermal Sediment.</title>
        <authorList>
            <person name="Zhou Z."/>
            <person name="Liu Y."/>
            <person name="Xu W."/>
            <person name="Pan J."/>
            <person name="Luo Z.H."/>
            <person name="Li M."/>
        </authorList>
    </citation>
    <scope>NUCLEOTIDE SEQUENCE [LARGE SCALE GENOMIC DNA]</scope>
    <source>
        <strain evidence="17">SpSt-1233</strain>
    </source>
</reference>
<evidence type="ECO:0000256" key="2">
    <source>
        <dbReference type="ARBA" id="ARBA00001946"/>
    </source>
</evidence>
<keyword evidence="7" id="KW-0479">Metal-binding</keyword>
<evidence type="ECO:0000256" key="14">
    <source>
        <dbReference type="ARBA" id="ARBA00023316"/>
    </source>
</evidence>
<dbReference type="PANTHER" id="PTHR23132:SF23">
    <property type="entry name" value="D-ALANINE--D-ALANINE LIGASE B"/>
    <property type="match status" value="1"/>
</dbReference>
<dbReference type="GO" id="GO:0008716">
    <property type="term" value="F:D-alanine-D-alanine ligase activity"/>
    <property type="evidence" value="ECO:0007669"/>
    <property type="project" value="InterPro"/>
</dbReference>
<dbReference type="Gene3D" id="3.30.470.20">
    <property type="entry name" value="ATP-grasp fold, B domain"/>
    <property type="match status" value="1"/>
</dbReference>
<feature type="non-terminal residue" evidence="17">
    <location>
        <position position="1"/>
    </location>
</feature>
<comment type="cofactor">
    <cofactor evidence="1">
        <name>Mn(2+)</name>
        <dbReference type="ChEBI" id="CHEBI:29035"/>
    </cofactor>
</comment>
<evidence type="ECO:0000256" key="1">
    <source>
        <dbReference type="ARBA" id="ARBA00001936"/>
    </source>
</evidence>
<keyword evidence="13" id="KW-0464">Manganese</keyword>
<evidence type="ECO:0000256" key="6">
    <source>
        <dbReference type="ARBA" id="ARBA00022598"/>
    </source>
</evidence>
<feature type="domain" description="ATP-grasp" evidence="16">
    <location>
        <begin position="6"/>
        <end position="205"/>
    </location>
</feature>
<keyword evidence="8 15" id="KW-0547">Nucleotide-binding</keyword>
<comment type="similarity">
    <text evidence="4">Belongs to the D-alanine--D-alanine ligase family.</text>
</comment>
<organism evidence="17">
    <name type="scientific">Eiseniibacteriota bacterium</name>
    <dbReference type="NCBI Taxonomy" id="2212470"/>
    <lineage>
        <taxon>Bacteria</taxon>
        <taxon>Candidatus Eiseniibacteriota</taxon>
    </lineage>
</organism>